<dbReference type="GO" id="GO:0032993">
    <property type="term" value="C:protein-DNA complex"/>
    <property type="evidence" value="ECO:0007669"/>
    <property type="project" value="TreeGrafter"/>
</dbReference>
<evidence type="ECO:0000256" key="2">
    <source>
        <dbReference type="ARBA" id="ARBA00010817"/>
    </source>
</evidence>
<evidence type="ECO:0000313" key="8">
    <source>
        <dbReference type="Proteomes" id="UP000727993"/>
    </source>
</evidence>
<accession>A0A936NC46</accession>
<dbReference type="InterPro" id="IPR023170">
    <property type="entry name" value="HhH_base_excis_C"/>
</dbReference>
<dbReference type="GO" id="GO:0006307">
    <property type="term" value="P:DNA alkylation repair"/>
    <property type="evidence" value="ECO:0007669"/>
    <property type="project" value="TreeGrafter"/>
</dbReference>
<dbReference type="InterPro" id="IPR003265">
    <property type="entry name" value="HhH-GPD_domain"/>
</dbReference>
<evidence type="ECO:0000256" key="5">
    <source>
        <dbReference type="ARBA" id="ARBA00023204"/>
    </source>
</evidence>
<dbReference type="PANTHER" id="PTHR43003:SF5">
    <property type="entry name" value="DNA-3-METHYLADENINE GLYCOSYLASE"/>
    <property type="match status" value="1"/>
</dbReference>
<dbReference type="Pfam" id="PF00730">
    <property type="entry name" value="HhH-GPD"/>
    <property type="match status" value="1"/>
</dbReference>
<comment type="caution">
    <text evidence="7">The sequence shown here is derived from an EMBL/GenBank/DDBJ whole genome shotgun (WGS) entry which is preliminary data.</text>
</comment>
<name>A0A936NC46_9ACTN</name>
<organism evidence="7 8">
    <name type="scientific">Candidatus Neomicrothrix subdominans</name>
    <dbReference type="NCBI Taxonomy" id="2954438"/>
    <lineage>
        <taxon>Bacteria</taxon>
        <taxon>Bacillati</taxon>
        <taxon>Actinomycetota</taxon>
        <taxon>Acidimicrobiia</taxon>
        <taxon>Acidimicrobiales</taxon>
        <taxon>Microthrixaceae</taxon>
        <taxon>Candidatus Neomicrothrix</taxon>
    </lineage>
</organism>
<dbReference type="Gene3D" id="3.30.310.20">
    <property type="entry name" value="DNA-3-methyladenine glycosylase AlkA, N-terminal domain"/>
    <property type="match status" value="1"/>
</dbReference>
<keyword evidence="5" id="KW-0234">DNA repair</keyword>
<dbReference type="EC" id="3.2.2.21" evidence="3"/>
<dbReference type="PANTHER" id="PTHR43003">
    <property type="entry name" value="DNA-3-METHYLADENINE GLYCOSYLASE"/>
    <property type="match status" value="1"/>
</dbReference>
<dbReference type="GO" id="GO:0032131">
    <property type="term" value="F:alkylated DNA binding"/>
    <property type="evidence" value="ECO:0007669"/>
    <property type="project" value="TreeGrafter"/>
</dbReference>
<dbReference type="SMART" id="SM00478">
    <property type="entry name" value="ENDO3c"/>
    <property type="match status" value="1"/>
</dbReference>
<dbReference type="InterPro" id="IPR051912">
    <property type="entry name" value="Alkylbase_DNA_Glycosylase/TA"/>
</dbReference>
<dbReference type="Proteomes" id="UP000727993">
    <property type="component" value="Unassembled WGS sequence"/>
</dbReference>
<dbReference type="EMBL" id="JADJZA010000007">
    <property type="protein sequence ID" value="MBK9297558.1"/>
    <property type="molecule type" value="Genomic_DNA"/>
</dbReference>
<evidence type="ECO:0000256" key="4">
    <source>
        <dbReference type="ARBA" id="ARBA00022763"/>
    </source>
</evidence>
<dbReference type="GO" id="GO:0043916">
    <property type="term" value="F:DNA-7-methylguanine glycosylase activity"/>
    <property type="evidence" value="ECO:0007669"/>
    <property type="project" value="TreeGrafter"/>
</dbReference>
<dbReference type="PROSITE" id="PS00516">
    <property type="entry name" value="ALKYLBASE_DNA_GLYCOS"/>
    <property type="match status" value="1"/>
</dbReference>
<dbReference type="InterPro" id="IPR000035">
    <property type="entry name" value="Alkylbase_DNA_glycsylse_CS"/>
</dbReference>
<evidence type="ECO:0000259" key="6">
    <source>
        <dbReference type="SMART" id="SM00478"/>
    </source>
</evidence>
<dbReference type="AlphaFoldDB" id="A0A936NC46"/>
<comment type="catalytic activity">
    <reaction evidence="1">
        <text>Hydrolysis of alkylated DNA, releasing 3-methyladenine, 3-methylguanine, 7-methylguanine and 7-methyladenine.</text>
        <dbReference type="EC" id="3.2.2.21"/>
    </reaction>
</comment>
<keyword evidence="4" id="KW-0227">DNA damage</keyword>
<comment type="similarity">
    <text evidence="2">Belongs to the alkylbase DNA glycosidase AlkA family.</text>
</comment>
<dbReference type="Gene3D" id="1.10.340.30">
    <property type="entry name" value="Hypothetical protein, domain 2"/>
    <property type="match status" value="1"/>
</dbReference>
<sequence length="322" mass="35541">MLGGIDIDALTGENDDRIDHVVLRPRAPFRLDLTAWALRRRKRNQIDRWDGTYRRALLAGDRAVTVEIEQCGGPDDPCLIIRSLTGGFRSAEERHSIETQLVRMLGTNIDLGGFYALADEDALVGPLADRLRGVKPPRFPSLFEALVNAIANQQLSLEVGIELLNRITERFGEHPADGHGLIAFPEPAAVLGGSIHDLRELGFSMRKAEYVMDCAHAVLTGAIDEATLEVADRATATDLLTGLRGIGRWSAEYVVLRGLGSIDVFPADDVGARNKLQRFFALPTPPDRKQILTLMEPWAPYAGMMYFHMLLDGLAERGDIHP</sequence>
<evidence type="ECO:0000256" key="3">
    <source>
        <dbReference type="ARBA" id="ARBA00012000"/>
    </source>
</evidence>
<dbReference type="GO" id="GO:0006285">
    <property type="term" value="P:base-excision repair, AP site formation"/>
    <property type="evidence" value="ECO:0007669"/>
    <property type="project" value="TreeGrafter"/>
</dbReference>
<dbReference type="GO" id="GO:0005737">
    <property type="term" value="C:cytoplasm"/>
    <property type="evidence" value="ECO:0007669"/>
    <property type="project" value="TreeGrafter"/>
</dbReference>
<dbReference type="InterPro" id="IPR011257">
    <property type="entry name" value="DNA_glycosylase"/>
</dbReference>
<reference evidence="7 8" key="1">
    <citation type="submission" date="2020-10" db="EMBL/GenBank/DDBJ databases">
        <title>Connecting structure to function with the recovery of over 1000 high-quality activated sludge metagenome-assembled genomes encoding full-length rRNA genes using long-read sequencing.</title>
        <authorList>
            <person name="Singleton C.M."/>
            <person name="Petriglieri F."/>
            <person name="Kristensen J.M."/>
            <person name="Kirkegaard R.H."/>
            <person name="Michaelsen T.Y."/>
            <person name="Andersen M.H."/>
            <person name="Karst S.M."/>
            <person name="Dueholm M.S."/>
            <person name="Nielsen P.H."/>
            <person name="Albertsen M."/>
        </authorList>
    </citation>
    <scope>NUCLEOTIDE SEQUENCE [LARGE SCALE GENOMIC DNA]</scope>
    <source>
        <strain evidence="7">Lyne_18-Q3-R50-59_MAXAC.006</strain>
    </source>
</reference>
<dbReference type="CDD" id="cd00056">
    <property type="entry name" value="ENDO3c"/>
    <property type="match status" value="1"/>
</dbReference>
<dbReference type="Gene3D" id="1.10.1670.10">
    <property type="entry name" value="Helix-hairpin-Helix base-excision DNA repair enzymes (C-terminal)"/>
    <property type="match status" value="1"/>
</dbReference>
<dbReference type="SUPFAM" id="SSF48150">
    <property type="entry name" value="DNA-glycosylase"/>
    <property type="match status" value="1"/>
</dbReference>
<gene>
    <name evidence="7" type="ORF">IPN02_12140</name>
</gene>
<feature type="domain" description="HhH-GPD" evidence="6">
    <location>
        <begin position="151"/>
        <end position="317"/>
    </location>
</feature>
<evidence type="ECO:0000256" key="1">
    <source>
        <dbReference type="ARBA" id="ARBA00000086"/>
    </source>
</evidence>
<dbReference type="GO" id="GO:0008725">
    <property type="term" value="F:DNA-3-methyladenine glycosylase activity"/>
    <property type="evidence" value="ECO:0007669"/>
    <property type="project" value="TreeGrafter"/>
</dbReference>
<proteinExistence type="inferred from homology"/>
<evidence type="ECO:0000313" key="7">
    <source>
        <dbReference type="EMBL" id="MBK9297558.1"/>
    </source>
</evidence>
<dbReference type="InterPro" id="IPR037046">
    <property type="entry name" value="AlkA_N_sf"/>
</dbReference>
<protein>
    <recommendedName>
        <fullName evidence="3">DNA-3-methyladenine glycosylase II</fullName>
        <ecNumber evidence="3">3.2.2.21</ecNumber>
    </recommendedName>
</protein>